<dbReference type="EMBL" id="KV921542">
    <property type="protein sequence ID" value="ORE13371.1"/>
    <property type="molecule type" value="Genomic_DNA"/>
</dbReference>
<protein>
    <recommendedName>
        <fullName evidence="4">Lipid-binding serum glycoprotein N-terminal domain-containing protein</fullName>
    </recommendedName>
</protein>
<reference evidence="2 3" key="1">
    <citation type="journal article" date="2016" name="Proc. Natl. Acad. Sci. U.S.A.">
        <title>Lipid metabolic changes in an early divergent fungus govern the establishment of a mutualistic symbiosis with endobacteria.</title>
        <authorList>
            <person name="Lastovetsky O.A."/>
            <person name="Gaspar M.L."/>
            <person name="Mondo S.J."/>
            <person name="LaButti K.M."/>
            <person name="Sandor L."/>
            <person name="Grigoriev I.V."/>
            <person name="Henry S.A."/>
            <person name="Pawlowska T.E."/>
        </authorList>
    </citation>
    <scope>NUCLEOTIDE SEQUENCE [LARGE SCALE GENOMIC DNA]</scope>
    <source>
        <strain evidence="2 3">ATCC 11559</strain>
    </source>
</reference>
<organism evidence="2 3">
    <name type="scientific">Rhizopus microsporus</name>
    <dbReference type="NCBI Taxonomy" id="58291"/>
    <lineage>
        <taxon>Eukaryota</taxon>
        <taxon>Fungi</taxon>
        <taxon>Fungi incertae sedis</taxon>
        <taxon>Mucoromycota</taxon>
        <taxon>Mucoromycotina</taxon>
        <taxon>Mucoromycetes</taxon>
        <taxon>Mucorales</taxon>
        <taxon>Mucorineae</taxon>
        <taxon>Rhizopodaceae</taxon>
        <taxon>Rhizopus</taxon>
    </lineage>
</organism>
<evidence type="ECO:0000313" key="2">
    <source>
        <dbReference type="EMBL" id="ORE13371.1"/>
    </source>
</evidence>
<proteinExistence type="predicted"/>
<dbReference type="VEuPathDB" id="FungiDB:BCV72DRAFT_228376"/>
<dbReference type="Proteomes" id="UP000242381">
    <property type="component" value="Unassembled WGS sequence"/>
</dbReference>
<keyword evidence="1" id="KW-0732">Signal</keyword>
<evidence type="ECO:0000313" key="3">
    <source>
        <dbReference type="Proteomes" id="UP000242381"/>
    </source>
</evidence>
<dbReference type="AlphaFoldDB" id="A0A0A1N777"/>
<accession>A0A0A1N777</accession>
<feature type="signal peptide" evidence="1">
    <location>
        <begin position="1"/>
        <end position="22"/>
    </location>
</feature>
<feature type="chain" id="PRO_5030003879" description="Lipid-binding serum glycoprotein N-terminal domain-containing protein" evidence="1">
    <location>
        <begin position="23"/>
        <end position="242"/>
    </location>
</feature>
<gene>
    <name evidence="2" type="ORF">BCV71DRAFT_229859</name>
</gene>
<sequence length="242" mass="26039">MRFHLATFFVFLMAMVFTTSHASPIMERDTELSSLANLVERDLSFPVTPDDTLVAKIMAAVKADLDVKVFADITANICEKIKAGLQVDASVLGGIISIDGLQIKAIQSAVIKNLKVNLDATVKADVDANVYVPLEADLRKLLGSTPLTKEQLLKILVDLEVQAKALVKVELPKLDVALKAKIEEEIQVAIKKASVNIPIIAKVDIKVTVDEKATVDVCIDIAVKACLALDVNASAQVILNGL</sequence>
<name>A0A0A1N777_RHIZD</name>
<evidence type="ECO:0000256" key="1">
    <source>
        <dbReference type="SAM" id="SignalP"/>
    </source>
</evidence>
<dbReference type="OMA" id="KRTNYPV"/>
<evidence type="ECO:0008006" key="4">
    <source>
        <dbReference type="Google" id="ProtNLM"/>
    </source>
</evidence>